<feature type="transmembrane region" description="Helical" evidence="1">
    <location>
        <begin position="75"/>
        <end position="97"/>
    </location>
</feature>
<keyword evidence="4" id="KW-1185">Reference proteome</keyword>
<feature type="transmembrane region" description="Helical" evidence="1">
    <location>
        <begin position="246"/>
        <end position="266"/>
    </location>
</feature>
<evidence type="ECO:0000313" key="3">
    <source>
        <dbReference type="EMBL" id="MCQ4813743.1"/>
    </source>
</evidence>
<dbReference type="EMBL" id="JANFYT010000008">
    <property type="protein sequence ID" value="MCQ4813743.1"/>
    <property type="molecule type" value="Genomic_DNA"/>
</dbReference>
<evidence type="ECO:0000259" key="2">
    <source>
        <dbReference type="Pfam" id="PF00892"/>
    </source>
</evidence>
<evidence type="ECO:0000313" key="4">
    <source>
        <dbReference type="Proteomes" id="UP001205919"/>
    </source>
</evidence>
<reference evidence="3 4" key="1">
    <citation type="submission" date="2022-06" db="EMBL/GenBank/DDBJ databases">
        <title>Isolation of gut microbiota from human fecal samples.</title>
        <authorList>
            <person name="Pamer E.G."/>
            <person name="Barat B."/>
            <person name="Waligurski E."/>
            <person name="Medina S."/>
            <person name="Paddock L."/>
            <person name="Mostad J."/>
        </authorList>
    </citation>
    <scope>NUCLEOTIDE SEQUENCE [LARGE SCALE GENOMIC DNA]</scope>
    <source>
        <strain evidence="3 4">DFI.9.90</strain>
    </source>
</reference>
<keyword evidence="1" id="KW-0812">Transmembrane</keyword>
<name>A0AAW5K4T4_9BACT</name>
<protein>
    <submittedName>
        <fullName evidence="3">DMT family transporter</fullName>
    </submittedName>
</protein>
<dbReference type="AlphaFoldDB" id="A0AAW5K4T4"/>
<feature type="transmembrane region" description="Helical" evidence="1">
    <location>
        <begin position="187"/>
        <end position="208"/>
    </location>
</feature>
<feature type="transmembrane region" description="Helical" evidence="1">
    <location>
        <begin position="157"/>
        <end position="175"/>
    </location>
</feature>
<feature type="domain" description="EamA" evidence="2">
    <location>
        <begin position="157"/>
        <end position="293"/>
    </location>
</feature>
<comment type="caution">
    <text evidence="3">The sequence shown here is derived from an EMBL/GenBank/DDBJ whole genome shotgun (WGS) entry which is preliminary data.</text>
</comment>
<feature type="transmembrane region" description="Helical" evidence="1">
    <location>
        <begin position="272"/>
        <end position="295"/>
    </location>
</feature>
<organism evidence="3 4">
    <name type="scientific">Cloacibacillus evryensis</name>
    <dbReference type="NCBI Taxonomy" id="508460"/>
    <lineage>
        <taxon>Bacteria</taxon>
        <taxon>Thermotogati</taxon>
        <taxon>Synergistota</taxon>
        <taxon>Synergistia</taxon>
        <taxon>Synergistales</taxon>
        <taxon>Synergistaceae</taxon>
        <taxon>Cloacibacillus</taxon>
    </lineage>
</organism>
<keyword evidence="1" id="KW-0472">Membrane</keyword>
<feature type="transmembrane region" description="Helical" evidence="1">
    <location>
        <begin position="220"/>
        <end position="239"/>
    </location>
</feature>
<dbReference type="InterPro" id="IPR000620">
    <property type="entry name" value="EamA_dom"/>
</dbReference>
<accession>A0AAW5K4T4</accession>
<dbReference type="SUPFAM" id="SSF103481">
    <property type="entry name" value="Multidrug resistance efflux transporter EmrE"/>
    <property type="match status" value="2"/>
</dbReference>
<feature type="transmembrane region" description="Helical" evidence="1">
    <location>
        <begin position="127"/>
        <end position="145"/>
    </location>
</feature>
<dbReference type="GO" id="GO:0016020">
    <property type="term" value="C:membrane"/>
    <property type="evidence" value="ECO:0007669"/>
    <property type="project" value="InterPro"/>
</dbReference>
<keyword evidence="1" id="KW-1133">Transmembrane helix</keyword>
<gene>
    <name evidence="3" type="ORF">NE630_04790</name>
</gene>
<dbReference type="InterPro" id="IPR037185">
    <property type="entry name" value="EmrE-like"/>
</dbReference>
<dbReference type="Pfam" id="PF00892">
    <property type="entry name" value="EamA"/>
    <property type="match status" value="2"/>
</dbReference>
<proteinExistence type="predicted"/>
<evidence type="ECO:0000256" key="1">
    <source>
        <dbReference type="SAM" id="Phobius"/>
    </source>
</evidence>
<sequence length="301" mass="32151">MKNNYTRGVLMALGTAVLWGGMSPLAKFIGNQGVSMVSVMCYRAVLVVLLMSAWLRHSLGAGWYRIDRRLMRIYILLGFLTVVMNACGFMVSCFYLTVPQALMIHYTFPLVTMAGSYFITREQPSRTQIAAGFMIIGGLYVGFMGTEGGMLSVSPAGLLWAAASLIGLSGQTLVSRRILKGGATNPLIQLFYIHLFGGAMLIAGKSALMGWSDLKAVDGAVFALMQYSALGAGLLGFGFMFNALKFISASLVSLICTLELVFALIITPLVLGLYPTGCELAGCAIIMAAVACATVRKNRAG</sequence>
<dbReference type="PANTHER" id="PTHR22911">
    <property type="entry name" value="ACYL-MALONYL CONDENSING ENZYME-RELATED"/>
    <property type="match status" value="1"/>
</dbReference>
<feature type="transmembrane region" description="Helical" evidence="1">
    <location>
        <begin position="103"/>
        <end position="120"/>
    </location>
</feature>
<dbReference type="RefSeq" id="WP_008709516.1">
    <property type="nucleotide sequence ID" value="NZ_CABKQM010000003.1"/>
</dbReference>
<feature type="domain" description="EamA" evidence="2">
    <location>
        <begin position="7"/>
        <end position="141"/>
    </location>
</feature>
<feature type="transmembrane region" description="Helical" evidence="1">
    <location>
        <begin position="36"/>
        <end position="55"/>
    </location>
</feature>
<dbReference type="Proteomes" id="UP001205919">
    <property type="component" value="Unassembled WGS sequence"/>
</dbReference>
<dbReference type="PANTHER" id="PTHR22911:SF137">
    <property type="entry name" value="SOLUTE CARRIER FAMILY 35 MEMBER G2-RELATED"/>
    <property type="match status" value="1"/>
</dbReference>